<sequence length="246" mass="28327">MTTNIIAHRGASRLAPENTMPAFKLAYKLGADGIETDVQLTKDNIPVLIHDEHVKRTANGRGFVKDFTFAELRKLDAGSWFSKKYTGTKIVSLDEFLQWIKPRPLYLNIELKNTKIDYKNLETIVYDMLKSYQLLDRTTLSTFNPVSVQRMQDLFSDVEIALLTSRRNRNLVHDAKRIGANALHIKYRLLTPSLVDACRRKKIKVRVYTVNRPIKMAKCFALKTDGIFTDVPDLGLEQRKQFHQTN</sequence>
<organism evidence="2 3">
    <name type="scientific">Lentibacillus populi</name>
    <dbReference type="NCBI Taxonomy" id="1827502"/>
    <lineage>
        <taxon>Bacteria</taxon>
        <taxon>Bacillati</taxon>
        <taxon>Bacillota</taxon>
        <taxon>Bacilli</taxon>
        <taxon>Bacillales</taxon>
        <taxon>Bacillaceae</taxon>
        <taxon>Lentibacillus</taxon>
    </lineage>
</organism>
<dbReference type="EMBL" id="BMJD01000004">
    <property type="protein sequence ID" value="GGB34361.1"/>
    <property type="molecule type" value="Genomic_DNA"/>
</dbReference>
<feature type="domain" description="GP-PDE" evidence="1">
    <location>
        <begin position="3"/>
        <end position="239"/>
    </location>
</feature>
<dbReference type="PANTHER" id="PTHR46211">
    <property type="entry name" value="GLYCEROPHOSPHORYL DIESTER PHOSPHODIESTERASE"/>
    <property type="match status" value="1"/>
</dbReference>
<name>A0A9W5TV95_9BACI</name>
<proteinExistence type="predicted"/>
<dbReference type="CDD" id="cd08563">
    <property type="entry name" value="GDPD_TtGDE_like"/>
    <property type="match status" value="1"/>
</dbReference>
<dbReference type="InterPro" id="IPR030395">
    <property type="entry name" value="GP_PDE_dom"/>
</dbReference>
<evidence type="ECO:0000313" key="2">
    <source>
        <dbReference type="EMBL" id="GGB34361.1"/>
    </source>
</evidence>
<protein>
    <submittedName>
        <fullName evidence="2">Glycerophosphoryl diester phosphodiesterase</fullName>
    </submittedName>
</protein>
<dbReference type="RefSeq" id="WP_088050559.1">
    <property type="nucleotide sequence ID" value="NZ_BMJD01000004.1"/>
</dbReference>
<dbReference type="PANTHER" id="PTHR46211:SF1">
    <property type="entry name" value="GLYCEROPHOSPHODIESTER PHOSPHODIESTERASE, CYTOPLASMIC"/>
    <property type="match status" value="1"/>
</dbReference>
<dbReference type="Proteomes" id="UP000621492">
    <property type="component" value="Unassembled WGS sequence"/>
</dbReference>
<dbReference type="Pfam" id="PF03009">
    <property type="entry name" value="GDPD"/>
    <property type="match status" value="1"/>
</dbReference>
<dbReference type="GO" id="GO:0006629">
    <property type="term" value="P:lipid metabolic process"/>
    <property type="evidence" value="ECO:0007669"/>
    <property type="project" value="InterPro"/>
</dbReference>
<accession>A0A9W5TV95</accession>
<dbReference type="SUPFAM" id="SSF51695">
    <property type="entry name" value="PLC-like phosphodiesterases"/>
    <property type="match status" value="1"/>
</dbReference>
<dbReference type="PROSITE" id="PS51704">
    <property type="entry name" value="GP_PDE"/>
    <property type="match status" value="1"/>
</dbReference>
<reference evidence="2" key="1">
    <citation type="journal article" date="2014" name="Int. J. Syst. Evol. Microbiol.">
        <title>Complete genome sequence of Corynebacterium casei LMG S-19264T (=DSM 44701T), isolated from a smear-ripened cheese.</title>
        <authorList>
            <consortium name="US DOE Joint Genome Institute (JGI-PGF)"/>
            <person name="Walter F."/>
            <person name="Albersmeier A."/>
            <person name="Kalinowski J."/>
            <person name="Ruckert C."/>
        </authorList>
    </citation>
    <scope>NUCLEOTIDE SEQUENCE</scope>
    <source>
        <strain evidence="2">CGMCC 1.15454</strain>
    </source>
</reference>
<dbReference type="InterPro" id="IPR017946">
    <property type="entry name" value="PLC-like_Pdiesterase_TIM-brl"/>
</dbReference>
<dbReference type="GO" id="GO:0008081">
    <property type="term" value="F:phosphoric diester hydrolase activity"/>
    <property type="evidence" value="ECO:0007669"/>
    <property type="project" value="InterPro"/>
</dbReference>
<dbReference type="AlphaFoldDB" id="A0A9W5TV95"/>
<comment type="caution">
    <text evidence="2">The sequence shown here is derived from an EMBL/GenBank/DDBJ whole genome shotgun (WGS) entry which is preliminary data.</text>
</comment>
<reference evidence="2" key="2">
    <citation type="submission" date="2020-09" db="EMBL/GenBank/DDBJ databases">
        <authorList>
            <person name="Sun Q."/>
            <person name="Zhou Y."/>
        </authorList>
    </citation>
    <scope>NUCLEOTIDE SEQUENCE</scope>
    <source>
        <strain evidence="2">CGMCC 1.15454</strain>
    </source>
</reference>
<keyword evidence="3" id="KW-1185">Reference proteome</keyword>
<gene>
    <name evidence="2" type="primary">glpQ</name>
    <name evidence="2" type="ORF">GCM10011409_09790</name>
</gene>
<dbReference type="Gene3D" id="3.20.20.190">
    <property type="entry name" value="Phosphatidylinositol (PI) phosphodiesterase"/>
    <property type="match status" value="1"/>
</dbReference>
<evidence type="ECO:0000313" key="3">
    <source>
        <dbReference type="Proteomes" id="UP000621492"/>
    </source>
</evidence>
<evidence type="ECO:0000259" key="1">
    <source>
        <dbReference type="PROSITE" id="PS51704"/>
    </source>
</evidence>